<gene>
    <name evidence="3" type="ORF">YH63_006225</name>
</gene>
<dbReference type="STRING" id="211460.YH63_12705"/>
<keyword evidence="1" id="KW-0812">Transmembrane</keyword>
<keyword evidence="1" id="KW-0472">Membrane</keyword>
<keyword evidence="1" id="KW-1133">Transmembrane helix</keyword>
<dbReference type="Proteomes" id="UP000034832">
    <property type="component" value="Unassembled WGS sequence"/>
</dbReference>
<evidence type="ECO:0000256" key="1">
    <source>
        <dbReference type="SAM" id="Phobius"/>
    </source>
</evidence>
<dbReference type="SUPFAM" id="SSF53649">
    <property type="entry name" value="Alkaline phosphatase-like"/>
    <property type="match status" value="1"/>
</dbReference>
<protein>
    <submittedName>
        <fullName evidence="3">LTA synthase family protein</fullName>
    </submittedName>
</protein>
<dbReference type="AlphaFoldDB" id="A0A4U6BLA6"/>
<dbReference type="Pfam" id="PF00884">
    <property type="entry name" value="Sulfatase"/>
    <property type="match status" value="1"/>
</dbReference>
<dbReference type="InterPro" id="IPR017850">
    <property type="entry name" value="Alkaline_phosphatase_core_sf"/>
</dbReference>
<keyword evidence="4" id="KW-1185">Reference proteome</keyword>
<feature type="transmembrane region" description="Helical" evidence="1">
    <location>
        <begin position="159"/>
        <end position="177"/>
    </location>
</feature>
<dbReference type="InterPro" id="IPR000917">
    <property type="entry name" value="Sulfatase_N"/>
</dbReference>
<accession>A0A4U6BLA6</accession>
<feature type="transmembrane region" description="Helical" evidence="1">
    <location>
        <begin position="127"/>
        <end position="147"/>
    </location>
</feature>
<dbReference type="InterPro" id="IPR040423">
    <property type="entry name" value="PEA_transferase"/>
</dbReference>
<proteinExistence type="predicted"/>
<reference evidence="3" key="1">
    <citation type="submission" date="2019-04" db="EMBL/GenBank/DDBJ databases">
        <title>Whole genome sequencing of cave bacteria.</title>
        <authorList>
            <person name="Gan H.M."/>
            <person name="Barton H."/>
            <person name="Savka M.A."/>
        </authorList>
    </citation>
    <scope>NUCLEOTIDE SEQUENCE [LARGE SCALE GENOMIC DNA]</scope>
    <source>
        <strain evidence="3">LC387</strain>
    </source>
</reference>
<organism evidence="3 4">
    <name type="scientific">Afipia massiliensis</name>
    <dbReference type="NCBI Taxonomy" id="211460"/>
    <lineage>
        <taxon>Bacteria</taxon>
        <taxon>Pseudomonadati</taxon>
        <taxon>Pseudomonadota</taxon>
        <taxon>Alphaproteobacteria</taxon>
        <taxon>Hyphomicrobiales</taxon>
        <taxon>Nitrobacteraceae</taxon>
        <taxon>Afipia</taxon>
    </lineage>
</organism>
<feature type="transmembrane region" description="Helical" evidence="1">
    <location>
        <begin position="79"/>
        <end position="97"/>
    </location>
</feature>
<dbReference type="GO" id="GO:0016776">
    <property type="term" value="F:phosphotransferase activity, phosphate group as acceptor"/>
    <property type="evidence" value="ECO:0007669"/>
    <property type="project" value="TreeGrafter"/>
</dbReference>
<dbReference type="EMBL" id="LBIA02000001">
    <property type="protein sequence ID" value="TKT71036.1"/>
    <property type="molecule type" value="Genomic_DNA"/>
</dbReference>
<feature type="transmembrane region" description="Helical" evidence="1">
    <location>
        <begin position="51"/>
        <end position="72"/>
    </location>
</feature>
<dbReference type="GO" id="GO:0009244">
    <property type="term" value="P:lipopolysaccharide core region biosynthetic process"/>
    <property type="evidence" value="ECO:0007669"/>
    <property type="project" value="TreeGrafter"/>
</dbReference>
<name>A0A4U6BLA6_9BRAD</name>
<sequence length="575" mass="63764">MRLDRASHTSRVAKAIIALKLCSVLAFVAVTNPNALTWPSQYIEQGRWLTLAVYLGLWACALIAILIAAFQVNPWVRSFWAVIIALSSAAGFAFYLVSGVEISMFDIASLWAARHEVGRALEFYGSAMAWSALVFLFGFIVIAAPSVNPGAHLRRLWRYLAWAPAFPIVLFAAVIYAKDGGGHYGMSMQFAPLSVAAISGARLATKAMPTRERVTWSADGRKIRHVVLLVDESVRGDYIDWRPGNPYTPDIASLKDRIVNFGHAVSGGNCSSYSNAMLRFGATRRDLMNSAARNPTVWDYAKTAGFRTVMIDSQAAFLRGPAKLQNFMTPEEKREIDSFNAIEETIAPPDLDDRLVDILAEKLKSEQPTFVYAIKNGAHFPYDRGYPSTQRIFQPTMSESARDNDPALINSYRNAVRWSVDRVLKRLANSVPLDNTLIIYTSDHGQNLSSTALSHCSVKNADPREALVPLFAMTDEPRLRERLSAGAMTNWGYASHFSIAPTLLDVFGFKPQDIASKYGPSLFEKPDPETEFTSGDIFGLISEKIHWNKIDLSKRYLEQAAETTVSDSSALPKNR</sequence>
<evidence type="ECO:0000313" key="3">
    <source>
        <dbReference type="EMBL" id="TKT71036.1"/>
    </source>
</evidence>
<dbReference type="Gene3D" id="3.40.720.10">
    <property type="entry name" value="Alkaline Phosphatase, subunit A"/>
    <property type="match status" value="1"/>
</dbReference>
<dbReference type="GO" id="GO:0005886">
    <property type="term" value="C:plasma membrane"/>
    <property type="evidence" value="ECO:0007669"/>
    <property type="project" value="UniProtKB-SubCell"/>
</dbReference>
<feature type="domain" description="Sulfatase N-terminal" evidence="2">
    <location>
        <begin position="225"/>
        <end position="508"/>
    </location>
</feature>
<comment type="caution">
    <text evidence="3">The sequence shown here is derived from an EMBL/GenBank/DDBJ whole genome shotgun (WGS) entry which is preliminary data.</text>
</comment>
<evidence type="ECO:0000313" key="4">
    <source>
        <dbReference type="Proteomes" id="UP000034832"/>
    </source>
</evidence>
<dbReference type="PANTHER" id="PTHR30443">
    <property type="entry name" value="INNER MEMBRANE PROTEIN"/>
    <property type="match status" value="1"/>
</dbReference>
<evidence type="ECO:0000259" key="2">
    <source>
        <dbReference type="Pfam" id="PF00884"/>
    </source>
</evidence>
<dbReference type="OrthoDB" id="9795675at2"/>
<feature type="transmembrane region" description="Helical" evidence="1">
    <location>
        <begin position="12"/>
        <end position="31"/>
    </location>
</feature>
<dbReference type="PANTHER" id="PTHR30443:SF2">
    <property type="entry name" value="PHOSPHOETHANOLAMINE TRANSFERASE EPTC"/>
    <property type="match status" value="1"/>
</dbReference>